<feature type="transmembrane region" description="Helical" evidence="7">
    <location>
        <begin position="374"/>
        <end position="393"/>
    </location>
</feature>
<accession>A0A6N7S752</accession>
<dbReference type="AlphaFoldDB" id="A0A6N7S752"/>
<evidence type="ECO:0000256" key="5">
    <source>
        <dbReference type="ARBA" id="ARBA00022989"/>
    </source>
</evidence>
<keyword evidence="11" id="KW-1185">Reference proteome</keyword>
<evidence type="ECO:0000313" key="11">
    <source>
        <dbReference type="Proteomes" id="UP000480929"/>
    </source>
</evidence>
<evidence type="ECO:0000313" key="9">
    <source>
        <dbReference type="EMBL" id="MSC33456.1"/>
    </source>
</evidence>
<feature type="transmembrane region" description="Helical" evidence="7">
    <location>
        <begin position="82"/>
        <end position="105"/>
    </location>
</feature>
<sequence>MTKTFFKYVIPSMLAFALSGIYAIVDGFFVGNSVGDQGLATINLVYPLVALIQAAGTGIGMAGAIHFAIAEGGNRMNERNRYFWITCGLLVLVSVVLTLVYLPLGGTLLRLLGAQGALESYGREYITVITMGILFQVLGVGLVPVIRNMGKSIQAMAAMIAGFLTNILLDYVFVWVLPYGLAGAAAATVLGQAVTMIWCLAVLYPLQKMLKAQWDKGWEYQTTRILKLTPSPLGLTFVPNVTLILINWSAIRVGGDNAVSTYAIISYVCCVMLLLLQGVSDGTQPLFSQYYGEQNPSKVRHVRKLAFQFGLAIALLSMILLYSQRYASAVLFGASVQTIDAVGRSLPVFILGFAFVAVSRIAISYFYATEKNKYAYLLIYGEPIILACLLLFLPAQFGIIGTWAAVPISQVVIAVFSLGLLRKAEHQESILLCSQNNPSSGVMQD</sequence>
<feature type="transmembrane region" description="Helical" evidence="7">
    <location>
        <begin position="5"/>
        <end position="25"/>
    </location>
</feature>
<dbReference type="GO" id="GO:0005886">
    <property type="term" value="C:plasma membrane"/>
    <property type="evidence" value="ECO:0007669"/>
    <property type="project" value="UniProtKB-SubCell"/>
</dbReference>
<evidence type="ECO:0000256" key="6">
    <source>
        <dbReference type="ARBA" id="ARBA00023136"/>
    </source>
</evidence>
<evidence type="ECO:0000256" key="3">
    <source>
        <dbReference type="ARBA" id="ARBA00022475"/>
    </source>
</evidence>
<dbReference type="RefSeq" id="WP_154238924.1">
    <property type="nucleotide sequence ID" value="NZ_CALJPI010000108.1"/>
</dbReference>
<feature type="transmembrane region" description="Helical" evidence="7">
    <location>
        <begin position="183"/>
        <end position="204"/>
    </location>
</feature>
<keyword evidence="4 7" id="KW-0812">Transmembrane</keyword>
<feature type="transmembrane region" description="Helical" evidence="7">
    <location>
        <begin position="346"/>
        <end position="367"/>
    </location>
</feature>
<dbReference type="InterPro" id="IPR048279">
    <property type="entry name" value="MdtK-like"/>
</dbReference>
<feature type="transmembrane region" description="Helical" evidence="7">
    <location>
        <begin position="399"/>
        <end position="421"/>
    </location>
</feature>
<dbReference type="Pfam" id="PF01554">
    <property type="entry name" value="MatE"/>
    <property type="match status" value="2"/>
</dbReference>
<reference evidence="10 11" key="1">
    <citation type="journal article" date="2019" name="Nat. Med.">
        <title>A library of human gut bacterial isolates paired with longitudinal multiomics data enables mechanistic microbiome research.</title>
        <authorList>
            <person name="Poyet M."/>
            <person name="Groussin M."/>
            <person name="Gibbons S.M."/>
            <person name="Avila-Pacheco J."/>
            <person name="Jiang X."/>
            <person name="Kearney S.M."/>
            <person name="Perrotta A.R."/>
            <person name="Berdy B."/>
            <person name="Zhao S."/>
            <person name="Lieberman T.D."/>
            <person name="Swanson P.K."/>
            <person name="Smith M."/>
            <person name="Roesemann S."/>
            <person name="Alexander J.E."/>
            <person name="Rich S.A."/>
            <person name="Livny J."/>
            <person name="Vlamakis H."/>
            <person name="Clish C."/>
            <person name="Bullock K."/>
            <person name="Deik A."/>
            <person name="Scott J."/>
            <person name="Pierce K.A."/>
            <person name="Xavier R.J."/>
            <person name="Alm E.J."/>
        </authorList>
    </citation>
    <scope>NUCLEOTIDE SEQUENCE [LARGE SCALE GENOMIC DNA]</scope>
    <source>
        <strain evidence="8 10">BIOML-A4</strain>
        <strain evidence="9 11">BIOML-A5</strain>
    </source>
</reference>
<dbReference type="InterPro" id="IPR051327">
    <property type="entry name" value="MATE_MepA_subfamily"/>
</dbReference>
<dbReference type="OrthoDB" id="305360at2"/>
<feature type="transmembrane region" description="Helical" evidence="7">
    <location>
        <begin position="258"/>
        <end position="276"/>
    </location>
</feature>
<comment type="subcellular location">
    <subcellularLocation>
        <location evidence="1">Cell membrane</location>
        <topology evidence="1">Multi-pass membrane protein</topology>
    </subcellularLocation>
</comment>
<dbReference type="InterPro" id="IPR002528">
    <property type="entry name" value="MATE_fam"/>
</dbReference>
<evidence type="ECO:0000256" key="2">
    <source>
        <dbReference type="ARBA" id="ARBA00022448"/>
    </source>
</evidence>
<dbReference type="GO" id="GO:0042910">
    <property type="term" value="F:xenobiotic transmembrane transporter activity"/>
    <property type="evidence" value="ECO:0007669"/>
    <property type="project" value="InterPro"/>
</dbReference>
<keyword evidence="6 7" id="KW-0472">Membrane</keyword>
<organism evidence="8 10">
    <name type="scientific">Holdemania massiliensis</name>
    <dbReference type="NCBI Taxonomy" id="1468449"/>
    <lineage>
        <taxon>Bacteria</taxon>
        <taxon>Bacillati</taxon>
        <taxon>Bacillota</taxon>
        <taxon>Erysipelotrichia</taxon>
        <taxon>Erysipelotrichales</taxon>
        <taxon>Erysipelotrichaceae</taxon>
        <taxon>Holdemania</taxon>
    </lineage>
</organism>
<feature type="transmembrane region" description="Helical" evidence="7">
    <location>
        <begin position="158"/>
        <end position="177"/>
    </location>
</feature>
<dbReference type="GO" id="GO:0015297">
    <property type="term" value="F:antiporter activity"/>
    <property type="evidence" value="ECO:0007669"/>
    <property type="project" value="InterPro"/>
</dbReference>
<keyword evidence="5 7" id="KW-1133">Transmembrane helix</keyword>
<evidence type="ECO:0000256" key="1">
    <source>
        <dbReference type="ARBA" id="ARBA00004651"/>
    </source>
</evidence>
<keyword evidence="3" id="KW-1003">Cell membrane</keyword>
<dbReference type="PIRSF" id="PIRSF006603">
    <property type="entry name" value="DinF"/>
    <property type="match status" value="1"/>
</dbReference>
<dbReference type="Proteomes" id="UP000480929">
    <property type="component" value="Unassembled WGS sequence"/>
</dbReference>
<protein>
    <submittedName>
        <fullName evidence="8">Multidrug transporter MatE</fullName>
    </submittedName>
</protein>
<dbReference type="Proteomes" id="UP000433575">
    <property type="component" value="Unassembled WGS sequence"/>
</dbReference>
<dbReference type="PANTHER" id="PTHR43823">
    <property type="entry name" value="SPORULATION PROTEIN YKVU"/>
    <property type="match status" value="1"/>
</dbReference>
<gene>
    <name evidence="9" type="ORF">GKD88_10015</name>
    <name evidence="8" type="ORF">GKE08_10215</name>
</gene>
<feature type="transmembrane region" description="Helical" evidence="7">
    <location>
        <begin position="125"/>
        <end position="146"/>
    </location>
</feature>
<dbReference type="EMBL" id="WKPI01000016">
    <property type="protein sequence ID" value="MSC33456.1"/>
    <property type="molecule type" value="Genomic_DNA"/>
</dbReference>
<feature type="transmembrane region" description="Helical" evidence="7">
    <location>
        <begin position="45"/>
        <end position="70"/>
    </location>
</feature>
<keyword evidence="2" id="KW-0813">Transport</keyword>
<evidence type="ECO:0000313" key="8">
    <source>
        <dbReference type="EMBL" id="MSA89701.1"/>
    </source>
</evidence>
<evidence type="ECO:0000313" key="10">
    <source>
        <dbReference type="Proteomes" id="UP000433575"/>
    </source>
</evidence>
<name>A0A6N7S752_9FIRM</name>
<proteinExistence type="predicted"/>
<dbReference type="EMBL" id="WKPJ01000014">
    <property type="protein sequence ID" value="MSA89701.1"/>
    <property type="molecule type" value="Genomic_DNA"/>
</dbReference>
<feature type="transmembrane region" description="Helical" evidence="7">
    <location>
        <begin position="225"/>
        <end position="246"/>
    </location>
</feature>
<evidence type="ECO:0000256" key="7">
    <source>
        <dbReference type="SAM" id="Phobius"/>
    </source>
</evidence>
<evidence type="ECO:0000256" key="4">
    <source>
        <dbReference type="ARBA" id="ARBA00022692"/>
    </source>
</evidence>
<dbReference type="PANTHER" id="PTHR43823:SF3">
    <property type="entry name" value="MULTIDRUG EXPORT PROTEIN MEPA"/>
    <property type="match status" value="1"/>
</dbReference>
<comment type="caution">
    <text evidence="8">The sequence shown here is derived from an EMBL/GenBank/DDBJ whole genome shotgun (WGS) entry which is preliminary data.</text>
</comment>
<feature type="transmembrane region" description="Helical" evidence="7">
    <location>
        <begin position="305"/>
        <end position="326"/>
    </location>
</feature>